<dbReference type="HOGENOM" id="CLU_041406_0_0_6"/>
<sequence>MKAFPIETLRKAFLSLPEQQQQSGDKAIDMRFFYVPPIHTKALHPDNMLVEGIRGAGKSEWWLELQDPERRRLVSDLSPRSELTNIECYTGFGQTPSTHYPTKKVLASLLKKNISTQDIWNTVITWAILGSEKFGISDQSLWSERVEHYQSNFETLDNQLLKIDNQLVSDNKKSIVLFDALDRTADDWRSLKELLKGLLQVALEFRSFRAIRLKIFARPDMLEDPYVTDFPDSSKLINNPARLEWNKLELFNLLWQYLGNAPEGGEEFRNNCSQHFQQHWTKHSDFDVWIIPEEMQKNEVVQRKVFHALAGEWMGTDARRGFPYTWLPNHLGDSRGKVSPRSFLAALREAATDNLVRDQKFALHYQAINKGVQKASNIRVNELKEDYPWVQLLINPLKGISVPCQFDIIEEIWNKHNIVNSLNNIDSETVRLPPSRLDQGPEGIKQDLVDLGIFEVMRDGRINLPDVYRVGYGLGRRGGIKPVK</sequence>
<gene>
    <name evidence="1" type="ORF">Metal_0740</name>
</gene>
<dbReference type="AlphaFoldDB" id="H8GQB5"/>
<dbReference type="eggNOG" id="COG1192">
    <property type="taxonomic scope" value="Bacteria"/>
</dbReference>
<evidence type="ECO:0000313" key="1">
    <source>
        <dbReference type="EMBL" id="EIC28574.1"/>
    </source>
</evidence>
<dbReference type="Proteomes" id="UP000005090">
    <property type="component" value="Chromosome"/>
</dbReference>
<protein>
    <submittedName>
        <fullName evidence="1">Uncharacterized protein</fullName>
    </submittedName>
</protein>
<keyword evidence="2" id="KW-1185">Reference proteome</keyword>
<dbReference type="STRING" id="686340.Metal_0740"/>
<dbReference type="RefSeq" id="WP_005369728.1">
    <property type="nucleotide sequence ID" value="NZ_CM001475.1"/>
</dbReference>
<dbReference type="EMBL" id="CM001475">
    <property type="protein sequence ID" value="EIC28574.1"/>
    <property type="molecule type" value="Genomic_DNA"/>
</dbReference>
<proteinExistence type="predicted"/>
<evidence type="ECO:0000313" key="2">
    <source>
        <dbReference type="Proteomes" id="UP000005090"/>
    </source>
</evidence>
<name>H8GQB5_METAL</name>
<reference evidence="1 2" key="1">
    <citation type="journal article" date="2013" name="Genome Announc.">
        <title>Genome Sequence of the Obligate Gammaproteobacterial Methanotroph Methylomicrobium album Strain BG8.</title>
        <authorList>
            <person name="Kits K.D."/>
            <person name="Kalyuzhnaya M.G."/>
            <person name="Klotz M.G."/>
            <person name="Jetten M.S."/>
            <person name="Op den Camp H.J."/>
            <person name="Vuilleumier S."/>
            <person name="Bringel F."/>
            <person name="Dispirito A.A."/>
            <person name="Murrell J.C."/>
            <person name="Bruce D."/>
            <person name="Cheng J.F."/>
            <person name="Copeland A."/>
            <person name="Goodwin L."/>
            <person name="Hauser L."/>
            <person name="Lajus A."/>
            <person name="Land M.L."/>
            <person name="Lapidus A."/>
            <person name="Lucas S."/>
            <person name="Medigue C."/>
            <person name="Pitluck S."/>
            <person name="Woyke T."/>
            <person name="Zeytun A."/>
            <person name="Stein L.Y."/>
        </authorList>
    </citation>
    <scope>NUCLEOTIDE SEQUENCE [LARGE SCALE GENOMIC DNA]</scope>
    <source>
        <strain evidence="1 2">BG8</strain>
    </source>
</reference>
<organism evidence="1 2">
    <name type="scientific">Methylomicrobium album BG8</name>
    <dbReference type="NCBI Taxonomy" id="686340"/>
    <lineage>
        <taxon>Bacteria</taxon>
        <taxon>Pseudomonadati</taxon>
        <taxon>Pseudomonadota</taxon>
        <taxon>Gammaproteobacteria</taxon>
        <taxon>Methylococcales</taxon>
        <taxon>Methylococcaceae</taxon>
        <taxon>Methylomicrobium</taxon>
    </lineage>
</organism>
<accession>H8GQB5</accession>